<feature type="binding site" evidence="14">
    <location>
        <position position="72"/>
    </location>
    <ligand>
        <name>FMN</name>
        <dbReference type="ChEBI" id="CHEBI:58210"/>
    </ligand>
</feature>
<evidence type="ECO:0000256" key="14">
    <source>
        <dbReference type="PIRSR" id="PIRSR006621-2"/>
    </source>
</evidence>
<dbReference type="OrthoDB" id="9783413at2"/>
<dbReference type="PATRIC" id="fig|1489064.4.peg.2615"/>
<keyword evidence="17" id="KW-1185">Reference proteome</keyword>
<keyword evidence="14" id="KW-0547">Nucleotide-binding</keyword>
<comment type="cofactor">
    <cofactor evidence="1 12 14">
        <name>FMN</name>
        <dbReference type="ChEBI" id="CHEBI:58210"/>
    </cofactor>
</comment>
<dbReference type="InterPro" id="IPR018517">
    <property type="entry name" value="tRNA_hU_synthase_CS"/>
</dbReference>
<evidence type="ECO:0000259" key="15">
    <source>
        <dbReference type="Pfam" id="PF01207"/>
    </source>
</evidence>
<proteinExistence type="inferred from homology"/>
<dbReference type="Pfam" id="PF01207">
    <property type="entry name" value="Dus"/>
    <property type="match status" value="1"/>
</dbReference>
<keyword evidence="7" id="KW-0521">NADP</keyword>
<evidence type="ECO:0000256" key="1">
    <source>
        <dbReference type="ARBA" id="ARBA00001917"/>
    </source>
</evidence>
<dbReference type="InterPro" id="IPR035587">
    <property type="entry name" value="DUS-like_FMN-bd"/>
</dbReference>
<evidence type="ECO:0000256" key="2">
    <source>
        <dbReference type="ARBA" id="ARBA00002790"/>
    </source>
</evidence>
<comment type="catalytic activity">
    <reaction evidence="10">
        <text>a 5,6-dihydrouridine in tRNA + NADP(+) = a uridine in tRNA + NADPH + H(+)</text>
        <dbReference type="Rhea" id="RHEA:23624"/>
        <dbReference type="Rhea" id="RHEA-COMP:13339"/>
        <dbReference type="Rhea" id="RHEA-COMP:13887"/>
        <dbReference type="ChEBI" id="CHEBI:15378"/>
        <dbReference type="ChEBI" id="CHEBI:57783"/>
        <dbReference type="ChEBI" id="CHEBI:58349"/>
        <dbReference type="ChEBI" id="CHEBI:65315"/>
        <dbReference type="ChEBI" id="CHEBI:74443"/>
    </reaction>
</comment>
<dbReference type="SUPFAM" id="SSF51395">
    <property type="entry name" value="FMN-linked oxidoreductases"/>
    <property type="match status" value="1"/>
</dbReference>
<evidence type="ECO:0000256" key="5">
    <source>
        <dbReference type="ARBA" id="ARBA00022643"/>
    </source>
</evidence>
<comment type="function">
    <text evidence="2 12">Catalyzes the synthesis of 5,6-dihydrouridine (D), a modified base found in the D-loop of most tRNAs, via the reduction of the C5-C6 double bond in target uridines.</text>
</comment>
<evidence type="ECO:0000313" key="17">
    <source>
        <dbReference type="Proteomes" id="UP000035444"/>
    </source>
</evidence>
<keyword evidence="4 12" id="KW-0285">Flavoprotein</keyword>
<keyword evidence="9 12" id="KW-0560">Oxidoreductase</keyword>
<evidence type="ECO:0000256" key="3">
    <source>
        <dbReference type="ARBA" id="ARBA00022555"/>
    </source>
</evidence>
<feature type="binding site" evidence="14">
    <location>
        <position position="141"/>
    </location>
    <ligand>
        <name>FMN</name>
        <dbReference type="ChEBI" id="CHEBI:58210"/>
    </ligand>
</feature>
<evidence type="ECO:0000256" key="12">
    <source>
        <dbReference type="PIRNR" id="PIRNR006621"/>
    </source>
</evidence>
<dbReference type="InterPro" id="IPR013785">
    <property type="entry name" value="Aldolase_TIM"/>
</dbReference>
<dbReference type="Gene3D" id="3.20.20.70">
    <property type="entry name" value="Aldolase class I"/>
    <property type="match status" value="1"/>
</dbReference>
<organism evidence="16 17">
    <name type="scientific">Kiloniella spongiae</name>
    <dbReference type="NCBI Taxonomy" id="1489064"/>
    <lineage>
        <taxon>Bacteria</taxon>
        <taxon>Pseudomonadati</taxon>
        <taxon>Pseudomonadota</taxon>
        <taxon>Alphaproteobacteria</taxon>
        <taxon>Rhodospirillales</taxon>
        <taxon>Kiloniellaceae</taxon>
        <taxon>Kiloniella</taxon>
    </lineage>
</organism>
<feature type="domain" description="DUS-like FMN-binding" evidence="15">
    <location>
        <begin position="16"/>
        <end position="311"/>
    </location>
</feature>
<dbReference type="STRING" id="1489064.WH96_06780"/>
<dbReference type="AlphaFoldDB" id="A0A0H2MX93"/>
<protein>
    <recommendedName>
        <fullName evidence="12">tRNA-dihydrouridine synthase</fullName>
        <ecNumber evidence="12">1.3.1.-</ecNumber>
    </recommendedName>
</protein>
<comment type="caution">
    <text evidence="16">The sequence shown here is derived from an EMBL/GenBank/DDBJ whole genome shotgun (WGS) entry which is preliminary data.</text>
</comment>
<name>A0A0H2MX93_9PROT</name>
<dbReference type="Proteomes" id="UP000035444">
    <property type="component" value="Unassembled WGS sequence"/>
</dbReference>
<dbReference type="PANTHER" id="PTHR45846">
    <property type="entry name" value="TRNA-DIHYDROURIDINE(47) SYNTHASE [NAD(P)(+)]-LIKE"/>
    <property type="match status" value="1"/>
</dbReference>
<dbReference type="InterPro" id="IPR024036">
    <property type="entry name" value="tRNA-dHydroUridine_Synthase_C"/>
</dbReference>
<dbReference type="RefSeq" id="WP_047763424.1">
    <property type="nucleotide sequence ID" value="NZ_LAQL01000004.1"/>
</dbReference>
<evidence type="ECO:0000256" key="4">
    <source>
        <dbReference type="ARBA" id="ARBA00022630"/>
    </source>
</evidence>
<evidence type="ECO:0000256" key="6">
    <source>
        <dbReference type="ARBA" id="ARBA00022694"/>
    </source>
</evidence>
<feature type="active site" description="Proton donor" evidence="13">
    <location>
        <position position="102"/>
    </location>
</feature>
<keyword evidence="6 12" id="KW-0819">tRNA processing</keyword>
<dbReference type="EC" id="1.3.1.-" evidence="12"/>
<gene>
    <name evidence="16" type="ORF">WH96_06780</name>
</gene>
<dbReference type="CDD" id="cd02801">
    <property type="entry name" value="DUS_like_FMN"/>
    <property type="match status" value="1"/>
</dbReference>
<evidence type="ECO:0000256" key="10">
    <source>
        <dbReference type="ARBA" id="ARBA00048205"/>
    </source>
</evidence>
<feature type="binding site" evidence="14">
    <location>
        <position position="171"/>
    </location>
    <ligand>
        <name>FMN</name>
        <dbReference type="ChEBI" id="CHEBI:58210"/>
    </ligand>
</feature>
<reference evidence="16 17" key="1">
    <citation type="submission" date="2015-03" db="EMBL/GenBank/DDBJ databases">
        <title>Genome Sequence of Kiloniella spongiae MEBiC09566, isolated from a marine sponge.</title>
        <authorList>
            <person name="Shao Z."/>
            <person name="Wang L."/>
            <person name="Li X."/>
        </authorList>
    </citation>
    <scope>NUCLEOTIDE SEQUENCE [LARGE SCALE GENOMIC DNA]</scope>
    <source>
        <strain evidence="16 17">MEBiC09566</strain>
    </source>
</reference>
<accession>A0A0H2MX93</accession>
<dbReference type="GO" id="GO:0017150">
    <property type="term" value="F:tRNA dihydrouridine synthase activity"/>
    <property type="evidence" value="ECO:0007669"/>
    <property type="project" value="InterPro"/>
</dbReference>
<feature type="binding site" evidence="14">
    <location>
        <begin position="226"/>
        <end position="227"/>
    </location>
    <ligand>
        <name>FMN</name>
        <dbReference type="ChEBI" id="CHEBI:58210"/>
    </ligand>
</feature>
<dbReference type="EMBL" id="LAQL01000004">
    <property type="protein sequence ID" value="KLN61345.1"/>
    <property type="molecule type" value="Genomic_DNA"/>
</dbReference>
<dbReference type="NCBIfam" id="TIGR00737">
    <property type="entry name" value="nifR3_yhdG"/>
    <property type="match status" value="1"/>
</dbReference>
<evidence type="ECO:0000256" key="9">
    <source>
        <dbReference type="ARBA" id="ARBA00023002"/>
    </source>
</evidence>
<evidence type="ECO:0000313" key="16">
    <source>
        <dbReference type="EMBL" id="KLN61345.1"/>
    </source>
</evidence>
<keyword evidence="3" id="KW-0820">tRNA-binding</keyword>
<evidence type="ECO:0000256" key="8">
    <source>
        <dbReference type="ARBA" id="ARBA00022884"/>
    </source>
</evidence>
<comment type="similarity">
    <text evidence="12">Belongs to the dus family.</text>
</comment>
<dbReference type="InterPro" id="IPR004652">
    <property type="entry name" value="DusB-like"/>
</dbReference>
<keyword evidence="5 12" id="KW-0288">FMN</keyword>
<dbReference type="Gene3D" id="1.10.1200.80">
    <property type="entry name" value="Putative flavin oxidoreducatase, domain 2"/>
    <property type="match status" value="1"/>
</dbReference>
<dbReference type="PROSITE" id="PS01136">
    <property type="entry name" value="UPF0034"/>
    <property type="match status" value="1"/>
</dbReference>
<comment type="catalytic activity">
    <reaction evidence="11">
        <text>a 5,6-dihydrouridine in tRNA + NAD(+) = a uridine in tRNA + NADH + H(+)</text>
        <dbReference type="Rhea" id="RHEA:54452"/>
        <dbReference type="Rhea" id="RHEA-COMP:13339"/>
        <dbReference type="Rhea" id="RHEA-COMP:13887"/>
        <dbReference type="ChEBI" id="CHEBI:15378"/>
        <dbReference type="ChEBI" id="CHEBI:57540"/>
        <dbReference type="ChEBI" id="CHEBI:57945"/>
        <dbReference type="ChEBI" id="CHEBI:65315"/>
        <dbReference type="ChEBI" id="CHEBI:74443"/>
    </reaction>
</comment>
<evidence type="ECO:0000256" key="13">
    <source>
        <dbReference type="PIRSR" id="PIRSR006621-1"/>
    </source>
</evidence>
<dbReference type="PIRSF" id="PIRSF006621">
    <property type="entry name" value="Dus"/>
    <property type="match status" value="1"/>
</dbReference>
<dbReference type="GO" id="GO:0050660">
    <property type="term" value="F:flavin adenine dinucleotide binding"/>
    <property type="evidence" value="ECO:0007669"/>
    <property type="project" value="InterPro"/>
</dbReference>
<dbReference type="InterPro" id="IPR001269">
    <property type="entry name" value="DUS_fam"/>
</dbReference>
<keyword evidence="8" id="KW-0694">RNA-binding</keyword>
<sequence>MSISIGPIAIEDPVFLAPMSGVTDMPYRRLVKRYGAGLVISEMIASKAMLQESRESLKLSTNCAEEFPMAVQLAGCDPSIMAEAARMNVDRGAAIIDINFGCPVKKIVAKYAGSALMKDEVLAEDIMEATVKAVEVPVTVKMRLGWDDANRNAPELAKRAENVGIQMITVHGRTRNQMYKGEADWEAVRAVKEAVKVPVVINGDILTPEDAEQAMRVSGADGVMIGRGCYGKPWLLREVSQYLRDGTHVDEPELKEIFELICEHYESMLSHYGERKGVAIARKHLAWYCKGLPDSAAFRAEINKVNEPDVVIKMLGEYFQPYIDEAA</sequence>
<dbReference type="PANTHER" id="PTHR45846:SF1">
    <property type="entry name" value="TRNA-DIHYDROURIDINE(47) SYNTHASE [NAD(P)(+)]-LIKE"/>
    <property type="match status" value="1"/>
</dbReference>
<dbReference type="GO" id="GO:0000049">
    <property type="term" value="F:tRNA binding"/>
    <property type="evidence" value="ECO:0007669"/>
    <property type="project" value="UniProtKB-KW"/>
</dbReference>
<evidence type="ECO:0000256" key="11">
    <source>
        <dbReference type="ARBA" id="ARBA00048802"/>
    </source>
</evidence>
<evidence type="ECO:0000256" key="7">
    <source>
        <dbReference type="ARBA" id="ARBA00022857"/>
    </source>
</evidence>